<dbReference type="eggNOG" id="COG2223">
    <property type="taxonomic scope" value="Bacteria"/>
</dbReference>
<feature type="transmembrane region" description="Helical" evidence="4">
    <location>
        <begin position="16"/>
        <end position="39"/>
    </location>
</feature>
<feature type="transmembrane region" description="Helical" evidence="4">
    <location>
        <begin position="353"/>
        <end position="376"/>
    </location>
</feature>
<dbReference type="InterPro" id="IPR011701">
    <property type="entry name" value="MFS"/>
</dbReference>
<feature type="transmembrane region" description="Helical" evidence="4">
    <location>
        <begin position="318"/>
        <end position="341"/>
    </location>
</feature>
<dbReference type="HOGENOM" id="CLU_001265_62_1_0"/>
<keyword evidence="3 4" id="KW-0472">Membrane</keyword>
<sequence length="425" mass="48698">MSLEDKTFYPHPKQRFALFVWFVSVLFIFFMLLVESSIWFFHSPLADKTLKQGFNYETIFDPFLLTVIFLQLPVACFIDEYGLRRTISLVMLVSALGMILLGLSNSTQVTWISLFIIGTGWTVTFASTLKMISNWFHFKHFALMVGWTSCIAFLSSSLAQFLNQFLLSHFKWTTISINYGLIGIIYSLFFFIILGHSTSGIKYDIYDDHQKAPFKEGVKLALKSKENWFIALFFGLVQGHRIPFLGLNIPILNAVYHIQFENGLKFNTYNLAAFVIGILFFCWISMYYKRRKTLMLTGTIIAAITFLLAFYFSPLPLVIVQGLYMISAFFSGAVFLAFVMIHEKNIPQVTATVTGLLIISMAFFHLITGWIIKIFVNLMNAENRGLLGLTVSELKILLIIFPLFTLLGLLFLSFTKETFGKQKIR</sequence>
<gene>
    <name evidence="6" type="ordered locus">SNE_A20380</name>
</gene>
<keyword evidence="1 4" id="KW-0812">Transmembrane</keyword>
<feature type="transmembrane region" description="Helical" evidence="4">
    <location>
        <begin position="174"/>
        <end position="194"/>
    </location>
</feature>
<dbReference type="GO" id="GO:0022857">
    <property type="term" value="F:transmembrane transporter activity"/>
    <property type="evidence" value="ECO:0007669"/>
    <property type="project" value="InterPro"/>
</dbReference>
<feature type="transmembrane region" description="Helical" evidence="4">
    <location>
        <begin position="109"/>
        <end position="129"/>
    </location>
</feature>
<feature type="transmembrane region" description="Helical" evidence="4">
    <location>
        <begin position="59"/>
        <end position="78"/>
    </location>
</feature>
<feature type="transmembrane region" description="Helical" evidence="4">
    <location>
        <begin position="396"/>
        <end position="415"/>
    </location>
</feature>
<dbReference type="InterPro" id="IPR050327">
    <property type="entry name" value="Proton-linked_MCT"/>
</dbReference>
<dbReference type="OrthoDB" id="9788453at2"/>
<evidence type="ECO:0000256" key="2">
    <source>
        <dbReference type="ARBA" id="ARBA00022989"/>
    </source>
</evidence>
<dbReference type="Gene3D" id="1.20.1250.20">
    <property type="entry name" value="MFS general substrate transporter like domains"/>
    <property type="match status" value="2"/>
</dbReference>
<dbReference type="CDD" id="cd06174">
    <property type="entry name" value="MFS"/>
    <property type="match status" value="1"/>
</dbReference>
<feature type="transmembrane region" description="Helical" evidence="4">
    <location>
        <begin position="294"/>
        <end position="312"/>
    </location>
</feature>
<evidence type="ECO:0000256" key="1">
    <source>
        <dbReference type="ARBA" id="ARBA00022692"/>
    </source>
</evidence>
<reference key="1">
    <citation type="journal article" date="2011" name="Mol. Biol. Evol.">
        <title>Unity in variety -- the pan-genome of the Chlamydiae.</title>
        <authorList>
            <person name="Collingro A."/>
            <person name="Tischler P."/>
            <person name="Weinmaier T."/>
            <person name="Penz T."/>
            <person name="Heinz E."/>
            <person name="Brunham R.C."/>
            <person name="Read T.D."/>
            <person name="Bavoil P.M."/>
            <person name="Sachse K."/>
            <person name="Kahane S."/>
            <person name="Friedman M.G."/>
            <person name="Rattei T."/>
            <person name="Myers G.S.A."/>
            <person name="Horn M."/>
        </authorList>
    </citation>
    <scope>NUCLEOTIDE SEQUENCE</scope>
    <source>
        <strain>Z</strain>
    </source>
</reference>
<protein>
    <recommendedName>
        <fullName evidence="5">Major facilitator superfamily (MFS) profile domain-containing protein</fullName>
    </recommendedName>
</protein>
<keyword evidence="7" id="KW-1185">Reference proteome</keyword>
<evidence type="ECO:0000259" key="5">
    <source>
        <dbReference type="PROSITE" id="PS50850"/>
    </source>
</evidence>
<reference evidence="6 7" key="2">
    <citation type="journal article" date="2011" name="Mol. Biol. Evol.">
        <title>Unity in variety--the pan-genome of the Chlamydiae.</title>
        <authorList>
            <person name="Collingro A."/>
            <person name="Tischler P."/>
            <person name="Weinmaier T."/>
            <person name="Penz T."/>
            <person name="Heinz E."/>
            <person name="Brunham R.C."/>
            <person name="Read T.D."/>
            <person name="Bavoil P.M."/>
            <person name="Sachse K."/>
            <person name="Kahane S."/>
            <person name="Friedman M.G."/>
            <person name="Rattei T."/>
            <person name="Myers G.S."/>
            <person name="Horn M."/>
        </authorList>
    </citation>
    <scope>NUCLEOTIDE SEQUENCE [LARGE SCALE GENOMIC DNA]</scope>
    <source>
        <strain evidence="7">ATCC VR-1471 / Z</strain>
    </source>
</reference>
<dbReference type="KEGG" id="sng:SNE_A20380"/>
<dbReference type="PROSITE" id="PS50850">
    <property type="entry name" value="MFS"/>
    <property type="match status" value="1"/>
</dbReference>
<dbReference type="AlphaFoldDB" id="F8L5N6"/>
<name>F8L5N6_SIMNZ</name>
<dbReference type="Proteomes" id="UP000000496">
    <property type="component" value="Chromosome gsn.131"/>
</dbReference>
<dbReference type="RefSeq" id="WP_013944381.1">
    <property type="nucleotide sequence ID" value="NC_015713.1"/>
</dbReference>
<organism evidence="6 7">
    <name type="scientific">Simkania negevensis (strain ATCC VR-1471 / DSM 27360 / Z)</name>
    <dbReference type="NCBI Taxonomy" id="331113"/>
    <lineage>
        <taxon>Bacteria</taxon>
        <taxon>Pseudomonadati</taxon>
        <taxon>Chlamydiota</taxon>
        <taxon>Chlamydiia</taxon>
        <taxon>Parachlamydiales</taxon>
        <taxon>Simkaniaceae</taxon>
        <taxon>Simkania</taxon>
    </lineage>
</organism>
<feature type="domain" description="Major facilitator superfamily (MFS) profile" evidence="5">
    <location>
        <begin position="16"/>
        <end position="420"/>
    </location>
</feature>
<evidence type="ECO:0000313" key="6">
    <source>
        <dbReference type="EMBL" id="CCB89915.1"/>
    </source>
</evidence>
<evidence type="ECO:0000313" key="7">
    <source>
        <dbReference type="Proteomes" id="UP000000496"/>
    </source>
</evidence>
<dbReference type="PANTHER" id="PTHR11360">
    <property type="entry name" value="MONOCARBOXYLATE TRANSPORTER"/>
    <property type="match status" value="1"/>
</dbReference>
<dbReference type="STRING" id="331113.SNE_A20380"/>
<feature type="transmembrane region" description="Helical" evidence="4">
    <location>
        <begin position="269"/>
        <end position="287"/>
    </location>
</feature>
<accession>F8L5N6</accession>
<dbReference type="Pfam" id="PF07690">
    <property type="entry name" value="MFS_1"/>
    <property type="match status" value="1"/>
</dbReference>
<evidence type="ECO:0000256" key="3">
    <source>
        <dbReference type="ARBA" id="ARBA00023136"/>
    </source>
</evidence>
<keyword evidence="2 4" id="KW-1133">Transmembrane helix</keyword>
<dbReference type="InterPro" id="IPR036259">
    <property type="entry name" value="MFS_trans_sf"/>
</dbReference>
<feature type="transmembrane region" description="Helical" evidence="4">
    <location>
        <begin position="85"/>
        <end position="103"/>
    </location>
</feature>
<feature type="transmembrane region" description="Helical" evidence="4">
    <location>
        <begin position="228"/>
        <end position="249"/>
    </location>
</feature>
<proteinExistence type="predicted"/>
<dbReference type="InterPro" id="IPR020846">
    <property type="entry name" value="MFS_dom"/>
</dbReference>
<dbReference type="PANTHER" id="PTHR11360:SF284">
    <property type="entry name" value="EG:103B4.3 PROTEIN-RELATED"/>
    <property type="match status" value="1"/>
</dbReference>
<dbReference type="EMBL" id="FR872582">
    <property type="protein sequence ID" value="CCB89915.1"/>
    <property type="molecule type" value="Genomic_DNA"/>
</dbReference>
<evidence type="ECO:0000256" key="4">
    <source>
        <dbReference type="SAM" id="Phobius"/>
    </source>
</evidence>
<feature type="transmembrane region" description="Helical" evidence="4">
    <location>
        <begin position="141"/>
        <end position="162"/>
    </location>
</feature>
<dbReference type="SUPFAM" id="SSF103473">
    <property type="entry name" value="MFS general substrate transporter"/>
    <property type="match status" value="1"/>
</dbReference>